<evidence type="ECO:0000313" key="3">
    <source>
        <dbReference type="Proteomes" id="UP000005713"/>
    </source>
</evidence>
<protein>
    <recommendedName>
        <fullName evidence="4">Lipoprotein</fullName>
    </recommendedName>
</protein>
<feature type="chain" id="PRO_5002654414" description="Lipoprotein" evidence="1">
    <location>
        <begin position="19"/>
        <end position="162"/>
    </location>
</feature>
<evidence type="ECO:0000313" key="2">
    <source>
        <dbReference type="EMBL" id="EBA07722.1"/>
    </source>
</evidence>
<evidence type="ECO:0000256" key="1">
    <source>
        <dbReference type="SAM" id="SignalP"/>
    </source>
</evidence>
<organism evidence="2 3">
    <name type="scientific">Sagittula stellata (strain ATCC 700073 / DSM 11524 / E-37)</name>
    <dbReference type="NCBI Taxonomy" id="388399"/>
    <lineage>
        <taxon>Bacteria</taxon>
        <taxon>Pseudomonadati</taxon>
        <taxon>Pseudomonadota</taxon>
        <taxon>Alphaproteobacteria</taxon>
        <taxon>Rhodobacterales</taxon>
        <taxon>Roseobacteraceae</taxon>
        <taxon>Sagittula</taxon>
    </lineage>
</organism>
<feature type="signal peptide" evidence="1">
    <location>
        <begin position="1"/>
        <end position="18"/>
    </location>
</feature>
<dbReference type="Proteomes" id="UP000005713">
    <property type="component" value="Unassembled WGS sequence"/>
</dbReference>
<dbReference type="RefSeq" id="WP_005860172.1">
    <property type="nucleotide sequence ID" value="NZ_AAYA01000008.1"/>
</dbReference>
<reference evidence="2 3" key="1">
    <citation type="submission" date="2006-06" db="EMBL/GenBank/DDBJ databases">
        <authorList>
            <person name="Moran M.A."/>
            <person name="Ferriera S."/>
            <person name="Johnson J."/>
            <person name="Kravitz S."/>
            <person name="Beeson K."/>
            <person name="Sutton G."/>
            <person name="Rogers Y.-H."/>
            <person name="Friedman R."/>
            <person name="Frazier M."/>
            <person name="Venter J.C."/>
        </authorList>
    </citation>
    <scope>NUCLEOTIDE SEQUENCE [LARGE SCALE GENOMIC DNA]</scope>
    <source>
        <strain evidence="2 3">E-37</strain>
    </source>
</reference>
<dbReference type="OrthoDB" id="9834476at2"/>
<proteinExistence type="predicted"/>
<gene>
    <name evidence="2" type="ORF">SSE37_14088</name>
</gene>
<dbReference type="AlphaFoldDB" id="A3K5C1"/>
<keyword evidence="1" id="KW-0732">Signal</keyword>
<dbReference type="EMBL" id="AAYA01000008">
    <property type="protein sequence ID" value="EBA07722.1"/>
    <property type="molecule type" value="Genomic_DNA"/>
</dbReference>
<name>A3K5C1_SAGS3</name>
<evidence type="ECO:0008006" key="4">
    <source>
        <dbReference type="Google" id="ProtNLM"/>
    </source>
</evidence>
<keyword evidence="3" id="KW-1185">Reference proteome</keyword>
<sequence length="162" mass="17526">MIRALTATFLALATQTHAGCSVWDTHDPGATGAGSQRVMIRTDLDDLGPLLAQAYGAAARRAEARDLVFVDVFLTRTQDMVTAEDHGEQSALVWLRYNPGGTDRIKGLFKVRAIEDPKGLTYGYGLLLRDDDYVLKADIPEGQVEAAAMAHPDAYTTPCTGE</sequence>
<comment type="caution">
    <text evidence="2">The sequence shown here is derived from an EMBL/GenBank/DDBJ whole genome shotgun (WGS) entry which is preliminary data.</text>
</comment>
<accession>A3K5C1</accession>